<reference evidence="3" key="1">
    <citation type="submission" date="2020-03" db="EMBL/GenBank/DDBJ databases">
        <authorList>
            <person name="Weist P."/>
        </authorList>
    </citation>
    <scope>NUCLEOTIDE SEQUENCE</scope>
</reference>
<keyword evidence="4" id="KW-1185">Reference proteome</keyword>
<dbReference type="EMBL" id="CADEAL010004303">
    <property type="protein sequence ID" value="CAB1456583.1"/>
    <property type="molecule type" value="Genomic_DNA"/>
</dbReference>
<name>A0A9N7Z5T5_PLEPL</name>
<evidence type="ECO:0000313" key="3">
    <source>
        <dbReference type="EMBL" id="CAB1456583.1"/>
    </source>
</evidence>
<evidence type="ECO:0000313" key="4">
    <source>
        <dbReference type="Proteomes" id="UP001153269"/>
    </source>
</evidence>
<organism evidence="3 4">
    <name type="scientific">Pleuronectes platessa</name>
    <name type="common">European plaice</name>
    <dbReference type="NCBI Taxonomy" id="8262"/>
    <lineage>
        <taxon>Eukaryota</taxon>
        <taxon>Metazoa</taxon>
        <taxon>Chordata</taxon>
        <taxon>Craniata</taxon>
        <taxon>Vertebrata</taxon>
        <taxon>Euteleostomi</taxon>
        <taxon>Actinopterygii</taxon>
        <taxon>Neopterygii</taxon>
        <taxon>Teleostei</taxon>
        <taxon>Neoteleostei</taxon>
        <taxon>Acanthomorphata</taxon>
        <taxon>Carangaria</taxon>
        <taxon>Pleuronectiformes</taxon>
        <taxon>Pleuronectoidei</taxon>
        <taxon>Pleuronectidae</taxon>
        <taxon>Pleuronectes</taxon>
    </lineage>
</organism>
<feature type="region of interest" description="Disordered" evidence="1">
    <location>
        <begin position="120"/>
        <end position="153"/>
    </location>
</feature>
<dbReference type="AlphaFoldDB" id="A0A9N7Z5T5"/>
<accession>A0A9N7Z5T5</accession>
<dbReference type="Proteomes" id="UP001153269">
    <property type="component" value="Unassembled WGS sequence"/>
</dbReference>
<protein>
    <submittedName>
        <fullName evidence="3">Uncharacterized protein</fullName>
    </submittedName>
</protein>
<gene>
    <name evidence="3" type="ORF">PLEPLA_LOCUS44368</name>
</gene>
<feature type="signal peptide" evidence="2">
    <location>
        <begin position="1"/>
        <end position="19"/>
    </location>
</feature>
<evidence type="ECO:0000256" key="1">
    <source>
        <dbReference type="SAM" id="MobiDB-lite"/>
    </source>
</evidence>
<sequence length="153" mass="16375">MGLPFVFLSISGIWAPCLHNPLPSGVNSTSSTLTDYALRLAYRHGSDEGCCGAEAEEAEDDGDDDATMMMMYEDGFALDGMTVEGYMNSPEEATAEPETIIPLSCIIAVLTWEVEATVRRAQTTQPDPDTRPPNAGFTPDAEATPKRGLSANP</sequence>
<proteinExistence type="predicted"/>
<comment type="caution">
    <text evidence="3">The sequence shown here is derived from an EMBL/GenBank/DDBJ whole genome shotgun (WGS) entry which is preliminary data.</text>
</comment>
<evidence type="ECO:0000256" key="2">
    <source>
        <dbReference type="SAM" id="SignalP"/>
    </source>
</evidence>
<feature type="chain" id="PRO_5040405988" evidence="2">
    <location>
        <begin position="20"/>
        <end position="153"/>
    </location>
</feature>
<keyword evidence="2" id="KW-0732">Signal</keyword>